<gene>
    <name evidence="1" type="ORF">MAPG_12124</name>
</gene>
<dbReference type="EMBL" id="ADBL01003079">
    <property type="status" value="NOT_ANNOTATED_CDS"/>
    <property type="molecule type" value="Genomic_DNA"/>
</dbReference>
<protein>
    <submittedName>
        <fullName evidence="1 2">Uncharacterized protein</fullName>
    </submittedName>
</protein>
<dbReference type="EMBL" id="GL877143">
    <property type="protein sequence ID" value="KLU93187.1"/>
    <property type="molecule type" value="Genomic_DNA"/>
</dbReference>
<reference evidence="3" key="2">
    <citation type="submission" date="2010-05" db="EMBL/GenBank/DDBJ databases">
        <title>The genome sequence of Magnaporthe poae strain ATCC 64411.</title>
        <authorList>
            <person name="Ma L.-J."/>
            <person name="Dead R."/>
            <person name="Young S."/>
            <person name="Zeng Q."/>
            <person name="Koehrsen M."/>
            <person name="Alvarado L."/>
            <person name="Berlin A."/>
            <person name="Chapman S.B."/>
            <person name="Chen Z."/>
            <person name="Freedman E."/>
            <person name="Gellesch M."/>
            <person name="Goldberg J."/>
            <person name="Griggs A."/>
            <person name="Gujja S."/>
            <person name="Heilman E.R."/>
            <person name="Heiman D."/>
            <person name="Hepburn T."/>
            <person name="Howarth C."/>
            <person name="Jen D."/>
            <person name="Larson L."/>
            <person name="Mehta T."/>
            <person name="Neiman D."/>
            <person name="Pearson M."/>
            <person name="Roberts A."/>
            <person name="Saif S."/>
            <person name="Shea T."/>
            <person name="Shenoy N."/>
            <person name="Sisk P."/>
            <person name="Stolte C."/>
            <person name="Sykes S."/>
            <person name="Walk T."/>
            <person name="White J."/>
            <person name="Yandava C."/>
            <person name="Haas B."/>
            <person name="Nusbaum C."/>
            <person name="Birren B."/>
        </authorList>
    </citation>
    <scope>NUCLEOTIDE SEQUENCE [LARGE SCALE GENOMIC DNA]</scope>
    <source>
        <strain evidence="3">ATCC 64411 / 73-15</strain>
    </source>
</reference>
<evidence type="ECO:0000313" key="2">
    <source>
        <dbReference type="EnsemblFungi" id="MAPG_12124T0"/>
    </source>
</evidence>
<accession>A0A0C4EGW0</accession>
<dbReference type="eggNOG" id="ENOG502R6CF">
    <property type="taxonomic scope" value="Eukaryota"/>
</dbReference>
<dbReference type="OrthoDB" id="4505928at2759"/>
<name>A0A0C4EGW0_MAGP6</name>
<evidence type="ECO:0000313" key="1">
    <source>
        <dbReference type="EMBL" id="KLU93187.1"/>
    </source>
</evidence>
<reference evidence="1" key="3">
    <citation type="submission" date="2011-03" db="EMBL/GenBank/DDBJ databases">
        <title>Annotation of Magnaporthe poae ATCC 64411.</title>
        <authorList>
            <person name="Ma L.-J."/>
            <person name="Dead R."/>
            <person name="Young S.K."/>
            <person name="Zeng Q."/>
            <person name="Gargeya S."/>
            <person name="Fitzgerald M."/>
            <person name="Haas B."/>
            <person name="Abouelleil A."/>
            <person name="Alvarado L."/>
            <person name="Arachchi H.M."/>
            <person name="Berlin A."/>
            <person name="Brown A."/>
            <person name="Chapman S.B."/>
            <person name="Chen Z."/>
            <person name="Dunbar C."/>
            <person name="Freedman E."/>
            <person name="Gearin G."/>
            <person name="Gellesch M."/>
            <person name="Goldberg J."/>
            <person name="Griggs A."/>
            <person name="Gujja S."/>
            <person name="Heiman D."/>
            <person name="Howarth C."/>
            <person name="Larson L."/>
            <person name="Lui A."/>
            <person name="MacDonald P.J.P."/>
            <person name="Mehta T."/>
            <person name="Montmayeur A."/>
            <person name="Murphy C."/>
            <person name="Neiman D."/>
            <person name="Pearson M."/>
            <person name="Priest M."/>
            <person name="Roberts A."/>
            <person name="Saif S."/>
            <person name="Shea T."/>
            <person name="Shenoy N."/>
            <person name="Sisk P."/>
            <person name="Stolte C."/>
            <person name="Sykes S."/>
            <person name="Yandava C."/>
            <person name="Wortman J."/>
            <person name="Nusbaum C."/>
            <person name="Birren B."/>
        </authorList>
    </citation>
    <scope>NUCLEOTIDE SEQUENCE</scope>
    <source>
        <strain evidence="1">ATCC 64411</strain>
    </source>
</reference>
<reference evidence="2" key="5">
    <citation type="submission" date="2015-06" db="UniProtKB">
        <authorList>
            <consortium name="EnsemblFungi"/>
        </authorList>
    </citation>
    <scope>IDENTIFICATION</scope>
    <source>
        <strain evidence="2">ATCC 64411</strain>
    </source>
</reference>
<keyword evidence="3" id="KW-1185">Reference proteome</keyword>
<dbReference type="VEuPathDB" id="FungiDB:MAPG_12124"/>
<organism evidence="2 3">
    <name type="scientific">Magnaporthiopsis poae (strain ATCC 64411 / 73-15)</name>
    <name type="common">Kentucky bluegrass fungus</name>
    <name type="synonym">Magnaporthe poae</name>
    <dbReference type="NCBI Taxonomy" id="644358"/>
    <lineage>
        <taxon>Eukaryota</taxon>
        <taxon>Fungi</taxon>
        <taxon>Dikarya</taxon>
        <taxon>Ascomycota</taxon>
        <taxon>Pezizomycotina</taxon>
        <taxon>Sordariomycetes</taxon>
        <taxon>Sordariomycetidae</taxon>
        <taxon>Magnaporthales</taxon>
        <taxon>Magnaporthaceae</taxon>
        <taxon>Magnaporthiopsis</taxon>
    </lineage>
</organism>
<sequence length="272" mass="28366">MCGPSTVAASILPATSNAPTLATPSCGSEKLPHCSEATQQTCVPLTPFSPGLSARGSVDSSDVAIPPWVGRSSDVADVPAIAQSGGTKRKLEEACPEDCRVDYAQQSGGGDCKRQNCEQPPLSPVDTMKLWPPKLESLETWALPPDQVPVGEPAAVPGSACYGSKACGVSSPVEAESTRLAPLPTLQGASWCSTLPSEATSHWSADTDVPLQARSVFETACEDAAALLMETRGNNADETDQLEIRTALGCVGPGTCQVQYTTVLELLDEFTM</sequence>
<proteinExistence type="predicted"/>
<reference evidence="1" key="1">
    <citation type="submission" date="2010-05" db="EMBL/GenBank/DDBJ databases">
        <title>The Genome Sequence of Magnaporthe poae strain ATCC 64411.</title>
        <authorList>
            <consortium name="The Broad Institute Genome Sequencing Platform"/>
            <consortium name="Broad Institute Genome Sequencing Center for Infectious Disease"/>
            <person name="Ma L.-J."/>
            <person name="Dead R."/>
            <person name="Young S."/>
            <person name="Zeng Q."/>
            <person name="Koehrsen M."/>
            <person name="Alvarado L."/>
            <person name="Berlin A."/>
            <person name="Chapman S.B."/>
            <person name="Chen Z."/>
            <person name="Freedman E."/>
            <person name="Gellesch M."/>
            <person name="Goldberg J."/>
            <person name="Griggs A."/>
            <person name="Gujja S."/>
            <person name="Heilman E.R."/>
            <person name="Heiman D."/>
            <person name="Hepburn T."/>
            <person name="Howarth C."/>
            <person name="Jen D."/>
            <person name="Larson L."/>
            <person name="Mehta T."/>
            <person name="Neiman D."/>
            <person name="Pearson M."/>
            <person name="Roberts A."/>
            <person name="Saif S."/>
            <person name="Shea T."/>
            <person name="Shenoy N."/>
            <person name="Sisk P."/>
            <person name="Stolte C."/>
            <person name="Sykes S."/>
            <person name="Walk T."/>
            <person name="White J."/>
            <person name="Yandava C."/>
            <person name="Haas B."/>
            <person name="Nusbaum C."/>
            <person name="Birren B."/>
        </authorList>
    </citation>
    <scope>NUCLEOTIDE SEQUENCE</scope>
    <source>
        <strain evidence="1">ATCC 64411</strain>
    </source>
</reference>
<dbReference type="Proteomes" id="UP000011715">
    <property type="component" value="Unassembled WGS sequence"/>
</dbReference>
<evidence type="ECO:0000313" key="3">
    <source>
        <dbReference type="Proteomes" id="UP000011715"/>
    </source>
</evidence>
<dbReference type="EnsemblFungi" id="MAPG_12124T0">
    <property type="protein sequence ID" value="MAPG_12124T0"/>
    <property type="gene ID" value="MAPG_12124"/>
</dbReference>
<dbReference type="STRING" id="644358.A0A0C4EGW0"/>
<reference evidence="2" key="4">
    <citation type="journal article" date="2015" name="G3 (Bethesda)">
        <title>Genome sequences of three phytopathogenic species of the Magnaporthaceae family of fungi.</title>
        <authorList>
            <person name="Okagaki L.H."/>
            <person name="Nunes C.C."/>
            <person name="Sailsbery J."/>
            <person name="Clay B."/>
            <person name="Brown D."/>
            <person name="John T."/>
            <person name="Oh Y."/>
            <person name="Young N."/>
            <person name="Fitzgerald M."/>
            <person name="Haas B.J."/>
            <person name="Zeng Q."/>
            <person name="Young S."/>
            <person name="Adiconis X."/>
            <person name="Fan L."/>
            <person name="Levin J.Z."/>
            <person name="Mitchell T.K."/>
            <person name="Okubara P.A."/>
            <person name="Farman M.L."/>
            <person name="Kohn L.M."/>
            <person name="Birren B."/>
            <person name="Ma L.-J."/>
            <person name="Dean R.A."/>
        </authorList>
    </citation>
    <scope>NUCLEOTIDE SEQUENCE</scope>
    <source>
        <strain evidence="2">ATCC 64411 / 73-15</strain>
    </source>
</reference>
<dbReference type="AlphaFoldDB" id="A0A0C4EGW0"/>